<sequence>MPMKSMSATSRTSISGARHNSSAMALQSPHPSYIVALPSTLFVPPLRTATNLPHPKSLPYALNHGEFPIIATAGCHHPTRYTNRGSLGPRCHRLQQGLLAERHHDAV</sequence>
<reference evidence="2" key="1">
    <citation type="journal article" date="2021" name="bioRxiv">
        <title>Whole Genome Assembly and Annotation of Northern Wild Rice, Zizania palustris L., Supports a Whole Genome Duplication in the Zizania Genus.</title>
        <authorList>
            <person name="Haas M."/>
            <person name="Kono T."/>
            <person name="Macchietto M."/>
            <person name="Millas R."/>
            <person name="McGilp L."/>
            <person name="Shao M."/>
            <person name="Duquette J."/>
            <person name="Hirsch C.N."/>
            <person name="Kimball J."/>
        </authorList>
    </citation>
    <scope>NUCLEOTIDE SEQUENCE</scope>
    <source>
        <tissue evidence="2">Fresh leaf tissue</tissue>
    </source>
</reference>
<proteinExistence type="predicted"/>
<dbReference type="EMBL" id="JAAALK010000085">
    <property type="protein sequence ID" value="KAG8083516.1"/>
    <property type="molecule type" value="Genomic_DNA"/>
</dbReference>
<protein>
    <submittedName>
        <fullName evidence="2">Uncharacterized protein</fullName>
    </submittedName>
</protein>
<evidence type="ECO:0000256" key="1">
    <source>
        <dbReference type="SAM" id="MobiDB-lite"/>
    </source>
</evidence>
<reference evidence="2" key="2">
    <citation type="submission" date="2021-02" db="EMBL/GenBank/DDBJ databases">
        <authorList>
            <person name="Kimball J.A."/>
            <person name="Haas M.W."/>
            <person name="Macchietto M."/>
            <person name="Kono T."/>
            <person name="Duquette J."/>
            <person name="Shao M."/>
        </authorList>
    </citation>
    <scope>NUCLEOTIDE SEQUENCE</scope>
    <source>
        <tissue evidence="2">Fresh leaf tissue</tissue>
    </source>
</reference>
<dbReference type="Proteomes" id="UP000729402">
    <property type="component" value="Unassembled WGS sequence"/>
</dbReference>
<gene>
    <name evidence="2" type="ORF">GUJ93_ZPchr0015g6732</name>
</gene>
<evidence type="ECO:0000313" key="3">
    <source>
        <dbReference type="Proteomes" id="UP000729402"/>
    </source>
</evidence>
<keyword evidence="3" id="KW-1185">Reference proteome</keyword>
<evidence type="ECO:0000313" key="2">
    <source>
        <dbReference type="EMBL" id="KAG8083516.1"/>
    </source>
</evidence>
<name>A0A8J5SYU9_ZIZPA</name>
<accession>A0A8J5SYU9</accession>
<dbReference type="AlphaFoldDB" id="A0A8J5SYU9"/>
<comment type="caution">
    <text evidence="2">The sequence shown here is derived from an EMBL/GenBank/DDBJ whole genome shotgun (WGS) entry which is preliminary data.</text>
</comment>
<feature type="region of interest" description="Disordered" evidence="1">
    <location>
        <begin position="1"/>
        <end position="25"/>
    </location>
</feature>
<organism evidence="2 3">
    <name type="scientific">Zizania palustris</name>
    <name type="common">Northern wild rice</name>
    <dbReference type="NCBI Taxonomy" id="103762"/>
    <lineage>
        <taxon>Eukaryota</taxon>
        <taxon>Viridiplantae</taxon>
        <taxon>Streptophyta</taxon>
        <taxon>Embryophyta</taxon>
        <taxon>Tracheophyta</taxon>
        <taxon>Spermatophyta</taxon>
        <taxon>Magnoliopsida</taxon>
        <taxon>Liliopsida</taxon>
        <taxon>Poales</taxon>
        <taxon>Poaceae</taxon>
        <taxon>BOP clade</taxon>
        <taxon>Oryzoideae</taxon>
        <taxon>Oryzeae</taxon>
        <taxon>Zizaniinae</taxon>
        <taxon>Zizania</taxon>
    </lineage>
</organism>